<reference evidence="6 7" key="1">
    <citation type="journal article" date="2019" name="G3 (Bethesda)">
        <title>Sequencing of a Wild Apple (Malus baccata) Genome Unravels the Differences Between Cultivated and Wild Apple Species Regarding Disease Resistance and Cold Tolerance.</title>
        <authorList>
            <person name="Chen X."/>
        </authorList>
    </citation>
    <scope>NUCLEOTIDE SEQUENCE [LARGE SCALE GENOMIC DNA]</scope>
    <source>
        <strain evidence="7">cv. Shandingzi</strain>
        <tissue evidence="6">Leaves</tissue>
    </source>
</reference>
<dbReference type="SUPFAM" id="SSF101941">
    <property type="entry name" value="NAC domain"/>
    <property type="match status" value="1"/>
</dbReference>
<evidence type="ECO:0000313" key="6">
    <source>
        <dbReference type="EMBL" id="TQE05014.1"/>
    </source>
</evidence>
<keyword evidence="3" id="KW-0804">Transcription</keyword>
<proteinExistence type="predicted"/>
<dbReference type="Proteomes" id="UP000315295">
    <property type="component" value="Unassembled WGS sequence"/>
</dbReference>
<dbReference type="EMBL" id="VIEB01000130">
    <property type="protein sequence ID" value="TQE05014.1"/>
    <property type="molecule type" value="Genomic_DNA"/>
</dbReference>
<dbReference type="Gene3D" id="2.170.150.80">
    <property type="entry name" value="NAC domain"/>
    <property type="match status" value="1"/>
</dbReference>
<sequence length="109" mass="12518">MATFDLPLGYKFHPRDEELVGYSLYNKVCGTPFRYEHVVLEVDLCGIMYAKDIWNNNRGYNLEKDEDLYFFTKLKPTSTSKVGKGSCVACTIGFGTWQELKDQSQISQD</sequence>
<keyword evidence="4" id="KW-0539">Nucleus</keyword>
<dbReference type="Pfam" id="PF02365">
    <property type="entry name" value="NAM"/>
    <property type="match status" value="1"/>
</dbReference>
<dbReference type="InterPro" id="IPR003441">
    <property type="entry name" value="NAC-dom"/>
</dbReference>
<dbReference type="PROSITE" id="PS51005">
    <property type="entry name" value="NAC"/>
    <property type="match status" value="1"/>
</dbReference>
<keyword evidence="1" id="KW-0805">Transcription regulation</keyword>
<evidence type="ECO:0000256" key="3">
    <source>
        <dbReference type="ARBA" id="ARBA00023163"/>
    </source>
</evidence>
<dbReference type="STRING" id="106549.A0A540N1X3"/>
<evidence type="ECO:0000256" key="1">
    <source>
        <dbReference type="ARBA" id="ARBA00023015"/>
    </source>
</evidence>
<evidence type="ECO:0000259" key="5">
    <source>
        <dbReference type="PROSITE" id="PS51005"/>
    </source>
</evidence>
<dbReference type="AlphaFoldDB" id="A0A540N1X3"/>
<organism evidence="6 7">
    <name type="scientific">Malus baccata</name>
    <name type="common">Siberian crab apple</name>
    <name type="synonym">Pyrus baccata</name>
    <dbReference type="NCBI Taxonomy" id="106549"/>
    <lineage>
        <taxon>Eukaryota</taxon>
        <taxon>Viridiplantae</taxon>
        <taxon>Streptophyta</taxon>
        <taxon>Embryophyta</taxon>
        <taxon>Tracheophyta</taxon>
        <taxon>Spermatophyta</taxon>
        <taxon>Magnoliopsida</taxon>
        <taxon>eudicotyledons</taxon>
        <taxon>Gunneridae</taxon>
        <taxon>Pentapetalae</taxon>
        <taxon>rosids</taxon>
        <taxon>fabids</taxon>
        <taxon>Rosales</taxon>
        <taxon>Rosaceae</taxon>
        <taxon>Amygdaloideae</taxon>
        <taxon>Maleae</taxon>
        <taxon>Malus</taxon>
    </lineage>
</organism>
<dbReference type="GO" id="GO:0006355">
    <property type="term" value="P:regulation of DNA-templated transcription"/>
    <property type="evidence" value="ECO:0007669"/>
    <property type="project" value="InterPro"/>
</dbReference>
<keyword evidence="2" id="KW-0238">DNA-binding</keyword>
<name>A0A540N1X3_MALBA</name>
<protein>
    <recommendedName>
        <fullName evidence="5">NAC domain-containing protein</fullName>
    </recommendedName>
</protein>
<evidence type="ECO:0000313" key="7">
    <source>
        <dbReference type="Proteomes" id="UP000315295"/>
    </source>
</evidence>
<feature type="domain" description="NAC" evidence="5">
    <location>
        <begin position="6"/>
        <end position="109"/>
    </location>
</feature>
<keyword evidence="7" id="KW-1185">Reference proteome</keyword>
<dbReference type="GO" id="GO:0003677">
    <property type="term" value="F:DNA binding"/>
    <property type="evidence" value="ECO:0007669"/>
    <property type="project" value="UniProtKB-KW"/>
</dbReference>
<evidence type="ECO:0000256" key="2">
    <source>
        <dbReference type="ARBA" id="ARBA00023125"/>
    </source>
</evidence>
<evidence type="ECO:0000256" key="4">
    <source>
        <dbReference type="ARBA" id="ARBA00023242"/>
    </source>
</evidence>
<comment type="caution">
    <text evidence="6">The sequence shown here is derived from an EMBL/GenBank/DDBJ whole genome shotgun (WGS) entry which is preliminary data.</text>
</comment>
<dbReference type="InterPro" id="IPR036093">
    <property type="entry name" value="NAC_dom_sf"/>
</dbReference>
<accession>A0A540N1X3</accession>
<gene>
    <name evidence="6" type="ORF">C1H46_009380</name>
</gene>